<dbReference type="Pfam" id="PF03881">
    <property type="entry name" value="Fructosamin_kin"/>
    <property type="match status" value="1"/>
</dbReference>
<feature type="region of interest" description="Disordered" evidence="3">
    <location>
        <begin position="181"/>
        <end position="200"/>
    </location>
</feature>
<accession>A0A5B8MD04</accession>
<evidence type="ECO:0000256" key="3">
    <source>
        <dbReference type="SAM" id="MobiDB-lite"/>
    </source>
</evidence>
<dbReference type="GO" id="GO:0016301">
    <property type="term" value="F:kinase activity"/>
    <property type="evidence" value="ECO:0007669"/>
    <property type="project" value="UniProtKB-KW"/>
</dbReference>
<dbReference type="Proteomes" id="UP000316726">
    <property type="component" value="Chromosome 1"/>
</dbReference>
<organism evidence="4 5">
    <name type="scientific">Chloropicon primus</name>
    <dbReference type="NCBI Taxonomy" id="1764295"/>
    <lineage>
        <taxon>Eukaryota</taxon>
        <taxon>Viridiplantae</taxon>
        <taxon>Chlorophyta</taxon>
        <taxon>Chloropicophyceae</taxon>
        <taxon>Chloropicales</taxon>
        <taxon>Chloropicaceae</taxon>
        <taxon>Chloropicon</taxon>
    </lineage>
</organism>
<dbReference type="PANTHER" id="PTHR12149:SF8">
    <property type="entry name" value="PROTEIN-RIBULOSAMINE 3-KINASE"/>
    <property type="match status" value="1"/>
</dbReference>
<dbReference type="EMBL" id="CP031034">
    <property type="protein sequence ID" value="QDZ18273.1"/>
    <property type="molecule type" value="Genomic_DNA"/>
</dbReference>
<dbReference type="EC" id="2.7.1.172" evidence="1"/>
<keyword evidence="5" id="KW-1185">Reference proteome</keyword>
<dbReference type="PANTHER" id="PTHR12149">
    <property type="entry name" value="FRUCTOSAMINE 3 KINASE-RELATED PROTEIN"/>
    <property type="match status" value="1"/>
</dbReference>
<keyword evidence="4" id="KW-0808">Transferase</keyword>
<name>A0A5B8MD04_9CHLO</name>
<sequence>MRMRMRMRMTRKATASPCCCCSSSSSARLGGRRRRRRRPLSAAAAVLRSSSDLPLEPLDEIKLWIDANLASRLGSVVRVSGGGGGSGWAQTHVLDLKGGGKLFAKIAKGRGKDEMFRGEYEGLNAMNGTGTVGVPRAFHYDDLYGSGKGSWILMEFVDLSGRLDQAELGLKLGLMHMADPVVASRDDEDEDEDEDEEESRPFGFFVDNSIGATPQPNDWTADWVEFYREKRLWHQLKLTGDTKLLRLGETALERLDEVFSPVAGSVRPSILHGDLWSGNVAADRAGNPVIYDPACYYGHHEAEFGMSWCASFTDRFWGAYEDVVPKEPAGYGERRQLYQLYHYLNHYNLFGGSYYYTCETILKQFN</sequence>
<dbReference type="Gene3D" id="3.30.200.20">
    <property type="entry name" value="Phosphorylase Kinase, domain 1"/>
    <property type="match status" value="1"/>
</dbReference>
<dbReference type="Gene3D" id="3.90.1200.10">
    <property type="match status" value="1"/>
</dbReference>
<dbReference type="SUPFAM" id="SSF56112">
    <property type="entry name" value="Protein kinase-like (PK-like)"/>
    <property type="match status" value="1"/>
</dbReference>
<reference evidence="4 5" key="1">
    <citation type="submission" date="2018-07" db="EMBL/GenBank/DDBJ databases">
        <title>The complete nuclear genome of the prasinophyte Chloropicon primus (CCMP1205).</title>
        <authorList>
            <person name="Pombert J.-F."/>
            <person name="Otis C."/>
            <person name="Turmel M."/>
            <person name="Lemieux C."/>
        </authorList>
    </citation>
    <scope>NUCLEOTIDE SEQUENCE [LARGE SCALE GENOMIC DNA]</scope>
    <source>
        <strain evidence="4 5">CCMP1205</strain>
    </source>
</reference>
<feature type="compositionally biased region" description="Acidic residues" evidence="3">
    <location>
        <begin position="186"/>
        <end position="198"/>
    </location>
</feature>
<dbReference type="OrthoDB" id="5772781at2759"/>
<proteinExistence type="predicted"/>
<dbReference type="InterPro" id="IPR016477">
    <property type="entry name" value="Fructo-/Ketosamine-3-kinase"/>
</dbReference>
<evidence type="ECO:0000256" key="1">
    <source>
        <dbReference type="ARBA" id="ARBA00011961"/>
    </source>
</evidence>
<comment type="catalytic activity">
    <reaction evidence="2">
        <text>N(6)-D-ribulosyl-L-lysyl-[protein] + ATP = N(6)-(3-O-phospho-D-ribulosyl)-L-lysyl-[protein] + ADP + H(+)</text>
        <dbReference type="Rhea" id="RHEA:48432"/>
        <dbReference type="Rhea" id="RHEA-COMP:12103"/>
        <dbReference type="Rhea" id="RHEA-COMP:12104"/>
        <dbReference type="ChEBI" id="CHEBI:15378"/>
        <dbReference type="ChEBI" id="CHEBI:30616"/>
        <dbReference type="ChEBI" id="CHEBI:90418"/>
        <dbReference type="ChEBI" id="CHEBI:90420"/>
        <dbReference type="ChEBI" id="CHEBI:456216"/>
        <dbReference type="EC" id="2.7.1.172"/>
    </reaction>
    <physiologicalReaction direction="left-to-right" evidence="2">
        <dbReference type="Rhea" id="RHEA:48433"/>
    </physiologicalReaction>
</comment>
<dbReference type="AlphaFoldDB" id="A0A5B8MD04"/>
<evidence type="ECO:0000313" key="4">
    <source>
        <dbReference type="EMBL" id="QDZ18273.1"/>
    </source>
</evidence>
<protein>
    <recommendedName>
        <fullName evidence="1">protein-ribulosamine 3-kinase</fullName>
        <ecNumber evidence="1">2.7.1.172</ecNumber>
    </recommendedName>
</protein>
<dbReference type="InterPro" id="IPR011009">
    <property type="entry name" value="Kinase-like_dom_sf"/>
</dbReference>
<evidence type="ECO:0000256" key="2">
    <source>
        <dbReference type="ARBA" id="ARBA00048655"/>
    </source>
</evidence>
<gene>
    <name evidence="4" type="ORF">A3770_01p07910</name>
</gene>
<keyword evidence="4" id="KW-0418">Kinase</keyword>
<dbReference type="GO" id="GO:0102193">
    <property type="term" value="F:protein-ribulosamine 3-kinase activity"/>
    <property type="evidence" value="ECO:0007669"/>
    <property type="project" value="UniProtKB-EC"/>
</dbReference>
<evidence type="ECO:0000313" key="5">
    <source>
        <dbReference type="Proteomes" id="UP000316726"/>
    </source>
</evidence>